<dbReference type="GO" id="GO:0008821">
    <property type="term" value="F:crossover junction DNA endonuclease activity"/>
    <property type="evidence" value="ECO:0007669"/>
    <property type="project" value="TreeGrafter"/>
</dbReference>
<keyword evidence="7 8" id="KW-0539">Nucleus</keyword>
<organism evidence="11 12">
    <name type="scientific">Dentipellis fragilis</name>
    <dbReference type="NCBI Taxonomy" id="205917"/>
    <lineage>
        <taxon>Eukaryota</taxon>
        <taxon>Fungi</taxon>
        <taxon>Dikarya</taxon>
        <taxon>Basidiomycota</taxon>
        <taxon>Agaricomycotina</taxon>
        <taxon>Agaricomycetes</taxon>
        <taxon>Russulales</taxon>
        <taxon>Hericiaceae</taxon>
        <taxon>Dentipellis</taxon>
    </lineage>
</organism>
<comment type="caution">
    <text evidence="11">The sequence shown here is derived from an EMBL/GenBank/DDBJ whole genome shotgun (WGS) entry which is preliminary data.</text>
</comment>
<evidence type="ECO:0000256" key="5">
    <source>
        <dbReference type="ARBA" id="ARBA00023172"/>
    </source>
</evidence>
<dbReference type="PANTHER" id="PTHR20208">
    <property type="entry name" value="STRUCTURE-SPECIFIC ENDONUCLEASE SUBUNIT SLX1"/>
    <property type="match status" value="1"/>
</dbReference>
<dbReference type="Proteomes" id="UP000298327">
    <property type="component" value="Unassembled WGS sequence"/>
</dbReference>
<keyword evidence="1 8" id="KW-0540">Nuclease</keyword>
<evidence type="ECO:0000259" key="10">
    <source>
        <dbReference type="PROSITE" id="PS50164"/>
    </source>
</evidence>
<keyword evidence="12" id="KW-1185">Reference proteome</keyword>
<dbReference type="InterPro" id="IPR050381">
    <property type="entry name" value="SLX1_endonuclease"/>
</dbReference>
<reference evidence="11 12" key="1">
    <citation type="submission" date="2019-02" db="EMBL/GenBank/DDBJ databases">
        <title>Genome sequencing of the rare red list fungi Dentipellis fragilis.</title>
        <authorList>
            <person name="Buettner E."/>
            <person name="Kellner H."/>
        </authorList>
    </citation>
    <scope>NUCLEOTIDE SEQUENCE [LARGE SCALE GENOMIC DNA]</scope>
    <source>
        <strain evidence="11 12">DSM 105465</strain>
    </source>
</reference>
<keyword evidence="5 8" id="KW-0233">DNA recombination</keyword>
<evidence type="ECO:0000313" key="11">
    <source>
        <dbReference type="EMBL" id="TFY69597.1"/>
    </source>
</evidence>
<dbReference type="GO" id="GO:0000724">
    <property type="term" value="P:double-strand break repair via homologous recombination"/>
    <property type="evidence" value="ECO:0007669"/>
    <property type="project" value="TreeGrafter"/>
</dbReference>
<comment type="function">
    <text evidence="8">Catalytic subunit of the SLX1-SLX4 structure-specific endonuclease that resolves DNA secondary structures generated during DNA repair and recombination. Has endonuclease activity towards branched DNA substrates, introducing single-strand cuts in duplex DNA close to junctions with ss-DNA.</text>
</comment>
<feature type="compositionally biased region" description="Acidic residues" evidence="9">
    <location>
        <begin position="307"/>
        <end position="317"/>
    </location>
</feature>
<gene>
    <name evidence="11" type="ORF">EVG20_g3081</name>
</gene>
<proteinExistence type="inferred from homology"/>
<dbReference type="CDD" id="cd10455">
    <property type="entry name" value="GIY-YIG_SLX1"/>
    <property type="match status" value="1"/>
</dbReference>
<feature type="compositionally biased region" description="Polar residues" evidence="9">
    <location>
        <begin position="602"/>
        <end position="613"/>
    </location>
</feature>
<keyword evidence="3 8" id="KW-0227">DNA damage</keyword>
<comment type="caution">
    <text evidence="8">Lacks conserved residue(s) required for the propagation of feature annotation.</text>
</comment>
<dbReference type="InterPro" id="IPR048749">
    <property type="entry name" value="SLX1_C"/>
</dbReference>
<dbReference type="GO" id="GO:0033557">
    <property type="term" value="C:Slx1-Slx4 complex"/>
    <property type="evidence" value="ECO:0007669"/>
    <property type="project" value="UniProtKB-UniRule"/>
</dbReference>
<dbReference type="Gene3D" id="3.40.1440.10">
    <property type="entry name" value="GIY-YIG endonuclease"/>
    <property type="match status" value="1"/>
</dbReference>
<evidence type="ECO:0000256" key="7">
    <source>
        <dbReference type="ARBA" id="ARBA00023242"/>
    </source>
</evidence>
<dbReference type="STRING" id="205917.A0A4Y9Z6F0"/>
<keyword evidence="6 8" id="KW-0234">DNA repair</keyword>
<evidence type="ECO:0000256" key="1">
    <source>
        <dbReference type="ARBA" id="ARBA00022722"/>
    </source>
</evidence>
<feature type="compositionally biased region" description="Basic residues" evidence="9">
    <location>
        <begin position="363"/>
        <end position="377"/>
    </location>
</feature>
<feature type="region of interest" description="Disordered" evidence="9">
    <location>
        <begin position="302"/>
        <end position="622"/>
    </location>
</feature>
<keyword evidence="4 8" id="KW-0378">Hydrolase</keyword>
<dbReference type="InterPro" id="IPR000305">
    <property type="entry name" value="GIY-YIG_endonuc"/>
</dbReference>
<comment type="similarity">
    <text evidence="8">Belongs to the SLX1 family.</text>
</comment>
<comment type="subunit">
    <text evidence="8">Forms a heterodimer with SLX4.</text>
</comment>
<dbReference type="Gene3D" id="3.30.40.10">
    <property type="entry name" value="Zinc/RING finger domain, C3HC4 (zinc finger)"/>
    <property type="match status" value="1"/>
</dbReference>
<dbReference type="PROSITE" id="PS50164">
    <property type="entry name" value="GIY_YIG"/>
    <property type="match status" value="1"/>
</dbReference>
<feature type="compositionally biased region" description="Low complexity" evidence="9">
    <location>
        <begin position="441"/>
        <end position="453"/>
    </location>
</feature>
<feature type="domain" description="GIY-YIG" evidence="10">
    <location>
        <begin position="17"/>
        <end position="99"/>
    </location>
</feature>
<dbReference type="Pfam" id="PF21202">
    <property type="entry name" value="SLX1_C"/>
    <property type="match status" value="1"/>
</dbReference>
<evidence type="ECO:0000256" key="8">
    <source>
        <dbReference type="HAMAP-Rule" id="MF_03100"/>
    </source>
</evidence>
<comment type="cofactor">
    <cofactor evidence="8">
        <name>a divalent metal cation</name>
        <dbReference type="ChEBI" id="CHEBI:60240"/>
    </cofactor>
</comment>
<evidence type="ECO:0000256" key="4">
    <source>
        <dbReference type="ARBA" id="ARBA00022801"/>
    </source>
</evidence>
<dbReference type="InterPro" id="IPR027520">
    <property type="entry name" value="Slx1"/>
</dbReference>
<evidence type="ECO:0000256" key="3">
    <source>
        <dbReference type="ARBA" id="ARBA00022763"/>
    </source>
</evidence>
<evidence type="ECO:0000256" key="9">
    <source>
        <dbReference type="SAM" id="MobiDB-lite"/>
    </source>
</evidence>
<evidence type="ECO:0000313" key="12">
    <source>
        <dbReference type="Proteomes" id="UP000298327"/>
    </source>
</evidence>
<dbReference type="InterPro" id="IPR035901">
    <property type="entry name" value="GIY-YIG_endonuc_sf"/>
</dbReference>
<evidence type="ECO:0000256" key="6">
    <source>
        <dbReference type="ARBA" id="ARBA00023204"/>
    </source>
</evidence>
<dbReference type="OrthoDB" id="24645at2759"/>
<dbReference type="Pfam" id="PF01541">
    <property type="entry name" value="GIY-YIG"/>
    <property type="match status" value="1"/>
</dbReference>
<protein>
    <recommendedName>
        <fullName evidence="10">GIY-YIG domain-containing protein</fullName>
    </recommendedName>
</protein>
<evidence type="ECO:0000256" key="2">
    <source>
        <dbReference type="ARBA" id="ARBA00022759"/>
    </source>
</evidence>
<dbReference type="PANTHER" id="PTHR20208:SF10">
    <property type="entry name" value="STRUCTURE-SPECIFIC ENDONUCLEASE SUBUNIT SLX1"/>
    <property type="match status" value="1"/>
</dbReference>
<accession>A0A4Y9Z6F0</accession>
<dbReference type="HAMAP" id="MF_03100">
    <property type="entry name" value="Endonuc_su_Slx1"/>
    <property type="match status" value="1"/>
</dbReference>
<keyword evidence="2 8" id="KW-0255">Endonuclease</keyword>
<dbReference type="EMBL" id="SEOQ01000133">
    <property type="protein sequence ID" value="TFY69597.1"/>
    <property type="molecule type" value="Genomic_DNA"/>
</dbReference>
<dbReference type="FunFam" id="3.40.1440.10:FF:000006">
    <property type="entry name" value="Structure-specific endonuclease subunit SLX1"/>
    <property type="match status" value="1"/>
</dbReference>
<name>A0A4Y9Z6F0_9AGAM</name>
<dbReference type="GO" id="GO:0017108">
    <property type="term" value="F:5'-flap endonuclease activity"/>
    <property type="evidence" value="ECO:0007669"/>
    <property type="project" value="InterPro"/>
</dbReference>
<comment type="subcellular location">
    <subcellularLocation>
        <location evidence="8">Nucleus</location>
    </subcellularLocation>
</comment>
<dbReference type="InterPro" id="IPR013083">
    <property type="entry name" value="Znf_RING/FYVE/PHD"/>
</dbReference>
<dbReference type="AlphaFoldDB" id="A0A4Y9Z6F0"/>
<sequence>MATKKSKSSLASHQVPPFYACYLLKSIRTPRSCATYIGSTPSPPRRIRQHNGEISQGAWKTKNNRPWVMQMIVYGFPSKLAALQFEWAWQHPYISRHLRDGKGKALFSRGRSRYIKMNIQVVRTMISCHPYKTWPLHVKFFTEEALKIWDGLSQGTTTPPLPRGFTYQVELEGVDGKSGKVGTGRTGAIDVSDETFTSGHVFKHKTLLASGKQPQCSICGRPMESYATSDCPLRRQDPLRNVLCPAKDCTAVSHMLCLSQHFLEAQSDEDAMVPRGGHCRVCETYTLWGDVVKGVYRRHAGKATSVTEEDQESDEGELFASDTDNQDDDPPEPGLSSPTKGKAAKRVKVKVTTATYATPSQGPRKKSKLTKSNVKKGKVPEVHHPARAPSADSSEEEYFDLNAISADDEEDDAPPAPQRRVNPTSSLPHGTARRRAPGPPSSKAGPSRLNPSPKRNRSPPSPTAQGEFFDLNAISDDTEEDGAPPAPSRARMAAATHRNAGKSAVRGGTPSVHRPAKSPTRAPRRKPAAKAKERPRFNIFDFPEDNEARGDPLQATTWPARASSPSIEFPEFISKKPVPQPRPERRRGQLVLQEGEEDFFANETQAIAPSSDSDPAPIGARRARDYPLQHSPDLTRAMSAISVSSLSPTLGNAAANEDVDIISLAD</sequence>